<dbReference type="Proteomes" id="UP000530403">
    <property type="component" value="Unassembled WGS sequence"/>
</dbReference>
<sequence length="153" mass="16432">MGERGPIGQPDNVRALRGNPGGRPAPERVTAPPGVPEPPDWLDAEALAEWDRIVPELNRLGVLALVDRAALTTYCAAWSVFVRAEKALQEDDLVAERRAGNGPSKSPGWQIWRESATTVSALAKELFITPSSRLRSVKPEGDNGGDEGDGILD</sequence>
<feature type="compositionally biased region" description="Acidic residues" evidence="1">
    <location>
        <begin position="143"/>
        <end position="153"/>
    </location>
</feature>
<evidence type="ECO:0000313" key="3">
    <source>
        <dbReference type="EMBL" id="NYE40698.1"/>
    </source>
</evidence>
<feature type="region of interest" description="Disordered" evidence="1">
    <location>
        <begin position="1"/>
        <end position="38"/>
    </location>
</feature>
<reference evidence="2 4" key="1">
    <citation type="submission" date="2020-05" db="EMBL/GenBank/DDBJ databases">
        <title>Whole genome shotgun sequence of Streptomyces fulvorobeus NBRC 15897.</title>
        <authorList>
            <person name="Komaki H."/>
            <person name="Tamura T."/>
        </authorList>
    </citation>
    <scope>NUCLEOTIDE SEQUENCE [LARGE SCALE GENOMIC DNA]</scope>
    <source>
        <strain evidence="2 4">NBRC 15897</strain>
    </source>
</reference>
<dbReference type="AlphaFoldDB" id="A0A7J0C3G9"/>
<keyword evidence="4" id="KW-1185">Reference proteome</keyword>
<evidence type="ECO:0000313" key="4">
    <source>
        <dbReference type="Proteomes" id="UP000498980"/>
    </source>
</evidence>
<name>A0A7J0C3G9_9ACTN</name>
<evidence type="ECO:0000313" key="2">
    <source>
        <dbReference type="EMBL" id="GFM97001.1"/>
    </source>
</evidence>
<dbReference type="EMBL" id="JACCCF010000001">
    <property type="protein sequence ID" value="NYE40698.1"/>
    <property type="molecule type" value="Genomic_DNA"/>
</dbReference>
<feature type="region of interest" description="Disordered" evidence="1">
    <location>
        <begin position="134"/>
        <end position="153"/>
    </location>
</feature>
<dbReference type="Proteomes" id="UP000498980">
    <property type="component" value="Unassembled WGS sequence"/>
</dbReference>
<organism evidence="2 4">
    <name type="scientific">Streptomyces fulvorobeus</name>
    <dbReference type="NCBI Taxonomy" id="284028"/>
    <lineage>
        <taxon>Bacteria</taxon>
        <taxon>Bacillati</taxon>
        <taxon>Actinomycetota</taxon>
        <taxon>Actinomycetes</taxon>
        <taxon>Kitasatosporales</taxon>
        <taxon>Streptomycetaceae</taxon>
        <taxon>Streptomyces</taxon>
    </lineage>
</organism>
<accession>A0A7J0C3G9</accession>
<dbReference type="EMBL" id="BLWC01000001">
    <property type="protein sequence ID" value="GFM97001.1"/>
    <property type="molecule type" value="Genomic_DNA"/>
</dbReference>
<evidence type="ECO:0000313" key="5">
    <source>
        <dbReference type="Proteomes" id="UP000530403"/>
    </source>
</evidence>
<dbReference type="InterPro" id="IPR006448">
    <property type="entry name" value="Phage_term_ssu_P27"/>
</dbReference>
<gene>
    <name evidence="3" type="ORF">HEB29_001709</name>
    <name evidence="2" type="ORF">Sfulv_18120</name>
</gene>
<dbReference type="NCBIfam" id="TIGR01558">
    <property type="entry name" value="sm_term_P27"/>
    <property type="match status" value="1"/>
</dbReference>
<dbReference type="RefSeq" id="WP_173313132.1">
    <property type="nucleotide sequence ID" value="NZ_BAAAUE010000007.1"/>
</dbReference>
<evidence type="ECO:0000256" key="1">
    <source>
        <dbReference type="SAM" id="MobiDB-lite"/>
    </source>
</evidence>
<proteinExistence type="predicted"/>
<protein>
    <submittedName>
        <fullName evidence="3">P27 family predicted phage terminase small subunit</fullName>
    </submittedName>
</protein>
<dbReference type="Pfam" id="PF05119">
    <property type="entry name" value="Terminase_4"/>
    <property type="match status" value="1"/>
</dbReference>
<reference evidence="3 5" key="2">
    <citation type="submission" date="2020-07" db="EMBL/GenBank/DDBJ databases">
        <title>Sequencing the genomes of 1000 actinobacteria strains.</title>
        <authorList>
            <person name="Klenk H.-P."/>
        </authorList>
    </citation>
    <scope>NUCLEOTIDE SEQUENCE [LARGE SCALE GENOMIC DNA]</scope>
    <source>
        <strain evidence="3 5">DSM 41455</strain>
    </source>
</reference>
<comment type="caution">
    <text evidence="2">The sequence shown here is derived from an EMBL/GenBank/DDBJ whole genome shotgun (WGS) entry which is preliminary data.</text>
</comment>